<protein>
    <submittedName>
        <fullName evidence="2">Uncharacterized protein</fullName>
    </submittedName>
</protein>
<reference evidence="2" key="1">
    <citation type="submission" date="2014-11" db="EMBL/GenBank/DDBJ databases">
        <authorList>
            <person name="Amaro Gonzalez C."/>
        </authorList>
    </citation>
    <scope>NUCLEOTIDE SEQUENCE</scope>
</reference>
<sequence length="38" mass="4263">MHWAEGRNSPWTGGQFIAGQVSVLDKKRTKKPDTHIGQ</sequence>
<feature type="region of interest" description="Disordered" evidence="1">
    <location>
        <begin position="1"/>
        <end position="38"/>
    </location>
</feature>
<reference evidence="2" key="2">
    <citation type="journal article" date="2015" name="Fish Shellfish Immunol.">
        <title>Early steps in the European eel (Anguilla anguilla)-Vibrio vulnificus interaction in the gills: Role of the RtxA13 toxin.</title>
        <authorList>
            <person name="Callol A."/>
            <person name="Pajuelo D."/>
            <person name="Ebbesson L."/>
            <person name="Teles M."/>
            <person name="MacKenzie S."/>
            <person name="Amaro C."/>
        </authorList>
    </citation>
    <scope>NUCLEOTIDE SEQUENCE</scope>
</reference>
<dbReference type="EMBL" id="GBXM01016905">
    <property type="protein sequence ID" value="JAH91672.1"/>
    <property type="molecule type" value="Transcribed_RNA"/>
</dbReference>
<organism evidence="2">
    <name type="scientific">Anguilla anguilla</name>
    <name type="common">European freshwater eel</name>
    <name type="synonym">Muraena anguilla</name>
    <dbReference type="NCBI Taxonomy" id="7936"/>
    <lineage>
        <taxon>Eukaryota</taxon>
        <taxon>Metazoa</taxon>
        <taxon>Chordata</taxon>
        <taxon>Craniata</taxon>
        <taxon>Vertebrata</taxon>
        <taxon>Euteleostomi</taxon>
        <taxon>Actinopterygii</taxon>
        <taxon>Neopterygii</taxon>
        <taxon>Teleostei</taxon>
        <taxon>Anguilliformes</taxon>
        <taxon>Anguillidae</taxon>
        <taxon>Anguilla</taxon>
    </lineage>
</organism>
<accession>A0A0E9WMS5</accession>
<proteinExistence type="predicted"/>
<evidence type="ECO:0000256" key="1">
    <source>
        <dbReference type="SAM" id="MobiDB-lite"/>
    </source>
</evidence>
<name>A0A0E9WMS5_ANGAN</name>
<evidence type="ECO:0000313" key="2">
    <source>
        <dbReference type="EMBL" id="JAH91672.1"/>
    </source>
</evidence>
<dbReference type="AlphaFoldDB" id="A0A0E9WMS5"/>